<sequence length="324" mass="36372">MLICTRRTAYAAYDDIRCYCNLAKCVATGYMCRTARSKNGGCFSELHNNNDKSVARHGCMELLEDDGQQMQCNNSPRKHVKQSPNFDLLLLCCHDDMCNHDMGDNKKMKPNLTSVDSDDVRHASHSQYNDKLLEKQQQYPYKINAEVPLSSTDYNSDIWFKVATIAVPICGAIILFVLIALAIRILKNESIDSPKLNGSGYSGNRKPPVDYEAYGAHEQNIKVSPLLKHSIYGDGPTICHNNDLKNETLAKKNQLMSLEYSLLPQSCHDPSNKPTNTEVGSACPYRNINLSLNQTAKSRDMNDKKVYEKEVLNPASYWTGNYGA</sequence>
<dbReference type="Pfam" id="PF19337">
    <property type="entry name" value="BAMBI_C"/>
    <property type="match status" value="1"/>
</dbReference>
<organism evidence="4 5">
    <name type="scientific">Pseudolycoriella hygida</name>
    <dbReference type="NCBI Taxonomy" id="35572"/>
    <lineage>
        <taxon>Eukaryota</taxon>
        <taxon>Metazoa</taxon>
        <taxon>Ecdysozoa</taxon>
        <taxon>Arthropoda</taxon>
        <taxon>Hexapoda</taxon>
        <taxon>Insecta</taxon>
        <taxon>Pterygota</taxon>
        <taxon>Neoptera</taxon>
        <taxon>Endopterygota</taxon>
        <taxon>Diptera</taxon>
        <taxon>Nematocera</taxon>
        <taxon>Sciaroidea</taxon>
        <taxon>Sciaridae</taxon>
        <taxon>Pseudolycoriella</taxon>
    </lineage>
</organism>
<evidence type="ECO:0000256" key="1">
    <source>
        <dbReference type="SAM" id="Phobius"/>
    </source>
</evidence>
<dbReference type="CDD" id="cd23576">
    <property type="entry name" value="TFP_LU_ECD_BAMBI"/>
    <property type="match status" value="1"/>
</dbReference>
<comment type="caution">
    <text evidence="4">The sequence shown here is derived from an EMBL/GenBank/DDBJ whole genome shotgun (WGS) entry which is preliminary data.</text>
</comment>
<evidence type="ECO:0000313" key="4">
    <source>
        <dbReference type="EMBL" id="KAJ6646616.1"/>
    </source>
</evidence>
<feature type="transmembrane region" description="Helical" evidence="1">
    <location>
        <begin position="158"/>
        <end position="186"/>
    </location>
</feature>
<dbReference type="SUPFAM" id="SSF57302">
    <property type="entry name" value="Snake toxin-like"/>
    <property type="match status" value="1"/>
</dbReference>
<keyword evidence="5" id="KW-1185">Reference proteome</keyword>
<evidence type="ECO:0000259" key="3">
    <source>
        <dbReference type="Pfam" id="PF19337"/>
    </source>
</evidence>
<reference evidence="4" key="1">
    <citation type="submission" date="2022-07" db="EMBL/GenBank/DDBJ databases">
        <authorList>
            <person name="Trinca V."/>
            <person name="Uliana J.V.C."/>
            <person name="Torres T.T."/>
            <person name="Ward R.J."/>
            <person name="Monesi N."/>
        </authorList>
    </citation>
    <scope>NUCLEOTIDE SEQUENCE</scope>
    <source>
        <strain evidence="4">HSMRA1968</strain>
        <tissue evidence="4">Whole embryos</tissue>
    </source>
</reference>
<keyword evidence="1" id="KW-0472">Membrane</keyword>
<evidence type="ECO:0000259" key="2">
    <source>
        <dbReference type="Pfam" id="PF06211"/>
    </source>
</evidence>
<dbReference type="Gene3D" id="2.10.60.10">
    <property type="entry name" value="CD59"/>
    <property type="match status" value="1"/>
</dbReference>
<dbReference type="OrthoDB" id="5914644at2759"/>
<keyword evidence="1" id="KW-1133">Transmembrane helix</keyword>
<gene>
    <name evidence="4" type="primary">Bambi</name>
    <name evidence="4" type="ORF">Bhyg_01829</name>
</gene>
<dbReference type="InterPro" id="IPR045806">
    <property type="entry name" value="BAMBI_C"/>
</dbReference>
<dbReference type="InterPro" id="IPR045807">
    <property type="entry name" value="BAMBI_N"/>
</dbReference>
<dbReference type="InterPro" id="IPR045860">
    <property type="entry name" value="Snake_toxin-like_sf"/>
</dbReference>
<feature type="domain" description="BMP and activin membrane-bound inhibitor N-terminal" evidence="2">
    <location>
        <begin position="14"/>
        <end position="100"/>
    </location>
</feature>
<dbReference type="Pfam" id="PF06211">
    <property type="entry name" value="BAMBI"/>
    <property type="match status" value="1"/>
</dbReference>
<feature type="domain" description="BMP and activin membrane-bound inhibitor C-terminal" evidence="3">
    <location>
        <begin position="156"/>
        <end position="189"/>
    </location>
</feature>
<dbReference type="Proteomes" id="UP001151699">
    <property type="component" value="Chromosome A"/>
</dbReference>
<protein>
    <submittedName>
        <fullName evidence="4">BMP and activin membrane-bound inhibitor like</fullName>
    </submittedName>
</protein>
<accession>A0A9Q0NA73</accession>
<dbReference type="AlphaFoldDB" id="A0A9Q0NA73"/>
<dbReference type="EMBL" id="WJQU01000001">
    <property type="protein sequence ID" value="KAJ6646616.1"/>
    <property type="molecule type" value="Genomic_DNA"/>
</dbReference>
<evidence type="ECO:0000313" key="5">
    <source>
        <dbReference type="Proteomes" id="UP001151699"/>
    </source>
</evidence>
<proteinExistence type="predicted"/>
<name>A0A9Q0NA73_9DIPT</name>
<keyword evidence="1" id="KW-0812">Transmembrane</keyword>